<dbReference type="EMBL" id="HBIZ01022416">
    <property type="protein sequence ID" value="CAE0761557.1"/>
    <property type="molecule type" value="Transcribed_RNA"/>
</dbReference>
<keyword evidence="1" id="KW-0175">Coiled coil</keyword>
<feature type="coiled-coil region" evidence="1">
    <location>
        <begin position="150"/>
        <end position="191"/>
    </location>
</feature>
<dbReference type="AlphaFoldDB" id="A0A7S4EYK4"/>
<keyword evidence="2" id="KW-0732">Signal</keyword>
<protein>
    <submittedName>
        <fullName evidence="3">Uncharacterized protein</fullName>
    </submittedName>
</protein>
<evidence type="ECO:0000256" key="2">
    <source>
        <dbReference type="SAM" id="SignalP"/>
    </source>
</evidence>
<feature type="coiled-coil region" evidence="1">
    <location>
        <begin position="215"/>
        <end position="297"/>
    </location>
</feature>
<evidence type="ECO:0000256" key="1">
    <source>
        <dbReference type="SAM" id="Coils"/>
    </source>
</evidence>
<name>A0A7S4EYK4_CHRCT</name>
<sequence>MHSCYLLVPSICVPTCVCVCARMDASYEGLCRYDSLRARASTFIRTHIHVLVTVRASHVFAHAPQRAHSDSASAFANTASVFRRVLRANACVSLAAVDAVRWLEEADLRTFEAEGSAQQLLTDLSTHKAERGGAVRVEWVLKAATERRLFDEKLRRRLEAERKHAQLEEEKNKLMLELDALRRNSKELEDAQYLAISQTKSLIQMKGREERKLLEDRYRNELEILELEKDKAITEVAKEQKKAAHLKRQLEKLRKCSASADRLERKAGELHEVRKAKMRLEKRVFDTKEAVKQLRKEASEAKQGYCEYILPLHFELCDLEAKLDELLVDVAVKAKVAGQIDWKELKKLGFKCESKPLSLGAKRAGPRRASPGGDALLRQEVRVLQSRFWASLHSVGEADFHPKRAFKQAADGVWDAIREHDEEERVGTHTIMVKASWVKKVRTKYKKKANGILQYLLKMFNEFCAHPWSRTVNGDMPPKAKLEQLA</sequence>
<feature type="signal peptide" evidence="2">
    <location>
        <begin position="1"/>
        <end position="18"/>
    </location>
</feature>
<evidence type="ECO:0000313" key="3">
    <source>
        <dbReference type="EMBL" id="CAE0761557.1"/>
    </source>
</evidence>
<gene>
    <name evidence="3" type="ORF">PCAR00345_LOCUS14169</name>
</gene>
<reference evidence="3" key="1">
    <citation type="submission" date="2021-01" db="EMBL/GenBank/DDBJ databases">
        <authorList>
            <person name="Corre E."/>
            <person name="Pelletier E."/>
            <person name="Niang G."/>
            <person name="Scheremetjew M."/>
            <person name="Finn R."/>
            <person name="Kale V."/>
            <person name="Holt S."/>
            <person name="Cochrane G."/>
            <person name="Meng A."/>
            <person name="Brown T."/>
            <person name="Cohen L."/>
        </authorList>
    </citation>
    <scope>NUCLEOTIDE SEQUENCE</scope>
    <source>
        <strain evidence="3">CCMP645</strain>
    </source>
</reference>
<organism evidence="3">
    <name type="scientific">Chrysotila carterae</name>
    <name type="common">Marine alga</name>
    <name type="synonym">Syracosphaera carterae</name>
    <dbReference type="NCBI Taxonomy" id="13221"/>
    <lineage>
        <taxon>Eukaryota</taxon>
        <taxon>Haptista</taxon>
        <taxon>Haptophyta</taxon>
        <taxon>Prymnesiophyceae</taxon>
        <taxon>Isochrysidales</taxon>
        <taxon>Isochrysidaceae</taxon>
        <taxon>Chrysotila</taxon>
    </lineage>
</organism>
<accession>A0A7S4EYK4</accession>
<proteinExistence type="predicted"/>
<feature type="chain" id="PRO_5030674772" evidence="2">
    <location>
        <begin position="19"/>
        <end position="486"/>
    </location>
</feature>